<dbReference type="KEGG" id="spar:SPRG_15035"/>
<accession>A0A067BLC1</accession>
<dbReference type="EMBL" id="KK583361">
    <property type="protein sequence ID" value="KDO19254.1"/>
    <property type="molecule type" value="Genomic_DNA"/>
</dbReference>
<keyword evidence="1" id="KW-0378">Hydrolase</keyword>
<organism evidence="4 5">
    <name type="scientific">Saprolegnia parasitica (strain CBS 223.65)</name>
    <dbReference type="NCBI Taxonomy" id="695850"/>
    <lineage>
        <taxon>Eukaryota</taxon>
        <taxon>Sar</taxon>
        <taxon>Stramenopiles</taxon>
        <taxon>Oomycota</taxon>
        <taxon>Saprolegniomycetes</taxon>
        <taxon>Saprolegniales</taxon>
        <taxon>Saprolegniaceae</taxon>
        <taxon>Saprolegnia</taxon>
    </lineage>
</organism>
<gene>
    <name evidence="4" type="ORF">SPRG_15035</name>
</gene>
<sequence length="111" mass="12215">MVVVHAKATGNVQQVMFRQTIIRAMTKRGIAGGATNLKTPSRDTVEMTLDGDAATIQTFLDALRTTQPLNSWGARVDALVVLSTGRAVREHQVTTTNVDDRSWNPNVEFYI</sequence>
<dbReference type="RefSeq" id="XP_012210028.1">
    <property type="nucleotide sequence ID" value="XM_012354638.1"/>
</dbReference>
<name>A0A067BLC1_SAPPC</name>
<evidence type="ECO:0000313" key="4">
    <source>
        <dbReference type="EMBL" id="KDO19254.1"/>
    </source>
</evidence>
<keyword evidence="5" id="KW-1185">Reference proteome</keyword>
<dbReference type="GO" id="GO:0003998">
    <property type="term" value="F:acylphosphatase activity"/>
    <property type="evidence" value="ECO:0007669"/>
    <property type="project" value="UniProtKB-EC"/>
</dbReference>
<feature type="domain" description="Acylphosphatase-like" evidence="3">
    <location>
        <begin position="3"/>
        <end position="111"/>
    </location>
</feature>
<dbReference type="Pfam" id="PF00708">
    <property type="entry name" value="Acylphosphatase"/>
    <property type="match status" value="1"/>
</dbReference>
<dbReference type="AlphaFoldDB" id="A0A067BLC1"/>
<reference evidence="4 5" key="1">
    <citation type="journal article" date="2013" name="PLoS Genet.">
        <title>Distinctive expansion of potential virulence genes in the genome of the oomycete fish pathogen Saprolegnia parasitica.</title>
        <authorList>
            <person name="Jiang R.H."/>
            <person name="de Bruijn I."/>
            <person name="Haas B.J."/>
            <person name="Belmonte R."/>
            <person name="Lobach L."/>
            <person name="Christie J."/>
            <person name="van den Ackerveken G."/>
            <person name="Bottin A."/>
            <person name="Bulone V."/>
            <person name="Diaz-Moreno S.M."/>
            <person name="Dumas B."/>
            <person name="Fan L."/>
            <person name="Gaulin E."/>
            <person name="Govers F."/>
            <person name="Grenville-Briggs L.J."/>
            <person name="Horner N.R."/>
            <person name="Levin J.Z."/>
            <person name="Mammella M."/>
            <person name="Meijer H.J."/>
            <person name="Morris P."/>
            <person name="Nusbaum C."/>
            <person name="Oome S."/>
            <person name="Phillips A.J."/>
            <person name="van Rooyen D."/>
            <person name="Rzeszutek E."/>
            <person name="Saraiva M."/>
            <person name="Secombes C.J."/>
            <person name="Seidl M.F."/>
            <person name="Snel B."/>
            <person name="Stassen J.H."/>
            <person name="Sykes S."/>
            <person name="Tripathy S."/>
            <person name="van den Berg H."/>
            <person name="Vega-Arreguin J.C."/>
            <person name="Wawra S."/>
            <person name="Young S.K."/>
            <person name="Zeng Q."/>
            <person name="Dieguez-Uribeondo J."/>
            <person name="Russ C."/>
            <person name="Tyler B.M."/>
            <person name="van West P."/>
        </authorList>
    </citation>
    <scope>NUCLEOTIDE SEQUENCE [LARGE SCALE GENOMIC DNA]</scope>
    <source>
        <strain evidence="4 5">CBS 223.65</strain>
    </source>
</reference>
<comment type="similarity">
    <text evidence="2">Belongs to the acylphosphatase family.</text>
</comment>
<dbReference type="Gene3D" id="3.30.70.100">
    <property type="match status" value="1"/>
</dbReference>
<dbReference type="InterPro" id="IPR036046">
    <property type="entry name" value="Acylphosphatase-like_dom_sf"/>
</dbReference>
<evidence type="ECO:0000259" key="3">
    <source>
        <dbReference type="PROSITE" id="PS51160"/>
    </source>
</evidence>
<dbReference type="OMA" id="KPLNSWG"/>
<dbReference type="SUPFAM" id="SSF54975">
    <property type="entry name" value="Acylphosphatase/BLUF domain-like"/>
    <property type="match status" value="1"/>
</dbReference>
<dbReference type="InterPro" id="IPR001792">
    <property type="entry name" value="Acylphosphatase-like_dom"/>
</dbReference>
<dbReference type="Proteomes" id="UP000030745">
    <property type="component" value="Unassembled WGS sequence"/>
</dbReference>
<feature type="active site" evidence="1">
    <location>
        <position position="36"/>
    </location>
</feature>
<dbReference type="EC" id="3.6.1.7" evidence="1"/>
<dbReference type="VEuPathDB" id="FungiDB:SPRG_15035"/>
<dbReference type="OrthoDB" id="10248766at2759"/>
<comment type="catalytic activity">
    <reaction evidence="1">
        <text>an acyl phosphate + H2O = a carboxylate + phosphate + H(+)</text>
        <dbReference type="Rhea" id="RHEA:14965"/>
        <dbReference type="ChEBI" id="CHEBI:15377"/>
        <dbReference type="ChEBI" id="CHEBI:15378"/>
        <dbReference type="ChEBI" id="CHEBI:29067"/>
        <dbReference type="ChEBI" id="CHEBI:43474"/>
        <dbReference type="ChEBI" id="CHEBI:59918"/>
        <dbReference type="EC" id="3.6.1.7"/>
    </reaction>
</comment>
<protein>
    <recommendedName>
        <fullName evidence="1">acylphosphatase</fullName>
        <ecNumber evidence="1">3.6.1.7</ecNumber>
    </recommendedName>
</protein>
<proteinExistence type="inferred from homology"/>
<dbReference type="GeneID" id="24136806"/>
<evidence type="ECO:0000256" key="1">
    <source>
        <dbReference type="PROSITE-ProRule" id="PRU00520"/>
    </source>
</evidence>
<evidence type="ECO:0000256" key="2">
    <source>
        <dbReference type="RuleBase" id="RU004168"/>
    </source>
</evidence>
<evidence type="ECO:0000313" key="5">
    <source>
        <dbReference type="Proteomes" id="UP000030745"/>
    </source>
</evidence>
<dbReference type="PROSITE" id="PS51160">
    <property type="entry name" value="ACYLPHOSPHATASE_3"/>
    <property type="match status" value="1"/>
</dbReference>
<feature type="active site" evidence="1">
    <location>
        <position position="18"/>
    </location>
</feature>
<dbReference type="STRING" id="695850.A0A067BLC1"/>